<dbReference type="GO" id="GO:0006351">
    <property type="term" value="P:DNA-templated transcription"/>
    <property type="evidence" value="ECO:0007669"/>
    <property type="project" value="InterPro"/>
</dbReference>
<dbReference type="Gene3D" id="2.20.28.30">
    <property type="entry name" value="RNA polymerase ii, chain L"/>
    <property type="match status" value="1"/>
</dbReference>
<dbReference type="CTD" id="20197416"/>
<dbReference type="KEGG" id="hro:HELRODRAFT_154955"/>
<comment type="function">
    <text evidence="8">DNA-dependent RNA polymerase catalyzes the transcription of DNA into RNA using the four ribonucleoside triphosphates as substrates. Common component of RNA polymerases I, II and III which synthesize ribosomal RNA precursors, mRNA precursors and many functional non-coding RNAs, and a small RNAs, such as 5S rRNA and tRNAs, respectively.</text>
</comment>
<dbReference type="GeneID" id="20197416"/>
<dbReference type="GO" id="GO:0003677">
    <property type="term" value="F:DNA binding"/>
    <property type="evidence" value="ECO:0007669"/>
    <property type="project" value="InterPro"/>
</dbReference>
<keyword evidence="3" id="KW-0863">Zinc-finger</keyword>
<evidence type="ECO:0000256" key="10">
    <source>
        <dbReference type="ARBA" id="ARBA00081585"/>
    </source>
</evidence>
<reference evidence="14" key="1">
    <citation type="submission" date="2012-12" db="EMBL/GenBank/DDBJ databases">
        <authorList>
            <person name="Hellsten U."/>
            <person name="Grimwood J."/>
            <person name="Chapman J.A."/>
            <person name="Shapiro H."/>
            <person name="Aerts A."/>
            <person name="Otillar R.P."/>
            <person name="Terry A.Y."/>
            <person name="Boore J.L."/>
            <person name="Simakov O."/>
            <person name="Marletaz F."/>
            <person name="Cho S.-J."/>
            <person name="Edsinger-Gonzales E."/>
            <person name="Havlak P."/>
            <person name="Kuo D.-H."/>
            <person name="Larsson T."/>
            <person name="Lv J."/>
            <person name="Arendt D."/>
            <person name="Savage R."/>
            <person name="Osoegawa K."/>
            <person name="de Jong P."/>
            <person name="Lindberg D.R."/>
            <person name="Seaver E.C."/>
            <person name="Weisblat D.A."/>
            <person name="Putnam N.H."/>
            <person name="Grigoriev I.V."/>
            <person name="Rokhsar D.S."/>
        </authorList>
    </citation>
    <scope>NUCLEOTIDE SEQUENCE</scope>
</reference>
<dbReference type="InterPro" id="IPR029040">
    <property type="entry name" value="RPABC4/Spt4"/>
</dbReference>
<dbReference type="STRING" id="6412.T1ELG6"/>
<evidence type="ECO:0000256" key="9">
    <source>
        <dbReference type="ARBA" id="ARBA00070322"/>
    </source>
</evidence>
<dbReference type="AlphaFoldDB" id="T1ELG6"/>
<keyword evidence="2" id="KW-0479">Metal-binding</keyword>
<sequence>MDTPRDGSATPAPNTTTTKQPSMIYICGDCHQENEITPKVPIRCRECGYRIVYKKRTKRAVVLDGR</sequence>
<feature type="compositionally biased region" description="Polar residues" evidence="11">
    <location>
        <begin position="11"/>
        <end position="20"/>
    </location>
</feature>
<comment type="similarity">
    <text evidence="7">Belongs to the archaeal Rpo12/eukaryotic RPC10 RNA polymerase subunit family.</text>
</comment>
<dbReference type="RefSeq" id="XP_009021346.1">
    <property type="nucleotide sequence ID" value="XM_009023098.1"/>
</dbReference>
<dbReference type="EnsemblMetazoa" id="HelroT154955">
    <property type="protein sequence ID" value="HelroP154955"/>
    <property type="gene ID" value="HelroG154955"/>
</dbReference>
<evidence type="ECO:0000256" key="8">
    <source>
        <dbReference type="ARBA" id="ARBA00054640"/>
    </source>
</evidence>
<organism evidence="13 14">
    <name type="scientific">Helobdella robusta</name>
    <name type="common">Californian leech</name>
    <dbReference type="NCBI Taxonomy" id="6412"/>
    <lineage>
        <taxon>Eukaryota</taxon>
        <taxon>Metazoa</taxon>
        <taxon>Spiralia</taxon>
        <taxon>Lophotrochozoa</taxon>
        <taxon>Annelida</taxon>
        <taxon>Clitellata</taxon>
        <taxon>Hirudinea</taxon>
        <taxon>Rhynchobdellida</taxon>
        <taxon>Glossiphoniidae</taxon>
        <taxon>Helobdella</taxon>
    </lineage>
</organism>
<name>T1ELG6_HELRO</name>
<evidence type="ECO:0000256" key="3">
    <source>
        <dbReference type="ARBA" id="ARBA00022771"/>
    </source>
</evidence>
<dbReference type="GO" id="GO:0005665">
    <property type="term" value="C:RNA polymerase II, core complex"/>
    <property type="evidence" value="ECO:0000318"/>
    <property type="project" value="GO_Central"/>
</dbReference>
<keyword evidence="6" id="KW-0539">Nucleus</keyword>
<accession>T1ELG6</accession>
<evidence type="ECO:0000313" key="14">
    <source>
        <dbReference type="Proteomes" id="UP000015101"/>
    </source>
</evidence>
<dbReference type="FunCoup" id="T1ELG6">
    <property type="interactions" value="669"/>
</dbReference>
<reference evidence="12 14" key="2">
    <citation type="journal article" date="2013" name="Nature">
        <title>Insights into bilaterian evolution from three spiralian genomes.</title>
        <authorList>
            <person name="Simakov O."/>
            <person name="Marletaz F."/>
            <person name="Cho S.J."/>
            <person name="Edsinger-Gonzales E."/>
            <person name="Havlak P."/>
            <person name="Hellsten U."/>
            <person name="Kuo D.H."/>
            <person name="Larsson T."/>
            <person name="Lv J."/>
            <person name="Arendt D."/>
            <person name="Savage R."/>
            <person name="Osoegawa K."/>
            <person name="de Jong P."/>
            <person name="Grimwood J."/>
            <person name="Chapman J.A."/>
            <person name="Shapiro H."/>
            <person name="Aerts A."/>
            <person name="Otillar R.P."/>
            <person name="Terry A.Y."/>
            <person name="Boore J.L."/>
            <person name="Grigoriev I.V."/>
            <person name="Lindberg D.R."/>
            <person name="Seaver E.C."/>
            <person name="Weisblat D.A."/>
            <person name="Putnam N.H."/>
            <person name="Rokhsar D.S."/>
        </authorList>
    </citation>
    <scope>NUCLEOTIDE SEQUENCE</scope>
</reference>
<evidence type="ECO:0000313" key="12">
    <source>
        <dbReference type="EMBL" id="ESO00709.1"/>
    </source>
</evidence>
<evidence type="ECO:0000313" key="13">
    <source>
        <dbReference type="EnsemblMetazoa" id="HelroP154955"/>
    </source>
</evidence>
<keyword evidence="5" id="KW-0804">Transcription</keyword>
<dbReference type="InterPro" id="IPR006591">
    <property type="entry name" value="RNAP_P/RPABC4"/>
</dbReference>
<dbReference type="GO" id="GO:0005736">
    <property type="term" value="C:RNA polymerase I complex"/>
    <property type="evidence" value="ECO:0000318"/>
    <property type="project" value="GO_Central"/>
</dbReference>
<dbReference type="GO" id="GO:0008270">
    <property type="term" value="F:zinc ion binding"/>
    <property type="evidence" value="ECO:0007669"/>
    <property type="project" value="UniProtKB-KW"/>
</dbReference>
<evidence type="ECO:0000256" key="2">
    <source>
        <dbReference type="ARBA" id="ARBA00022723"/>
    </source>
</evidence>
<evidence type="ECO:0000256" key="4">
    <source>
        <dbReference type="ARBA" id="ARBA00022833"/>
    </source>
</evidence>
<gene>
    <name evidence="13" type="primary">20197416</name>
    <name evidence="12" type="ORF">HELRODRAFT_154955</name>
</gene>
<dbReference type="Proteomes" id="UP000015101">
    <property type="component" value="Unassembled WGS sequence"/>
</dbReference>
<dbReference type="GO" id="GO:0005666">
    <property type="term" value="C:RNA polymerase III complex"/>
    <property type="evidence" value="ECO:0000318"/>
    <property type="project" value="GO_Central"/>
</dbReference>
<comment type="subcellular location">
    <subcellularLocation>
        <location evidence="1">Nucleus</location>
        <location evidence="1">Nucleolus</location>
    </subcellularLocation>
</comment>
<proteinExistence type="inferred from homology"/>
<dbReference type="SUPFAM" id="SSF63393">
    <property type="entry name" value="RNA polymerase subunits"/>
    <property type="match status" value="1"/>
</dbReference>
<dbReference type="GO" id="GO:0003899">
    <property type="term" value="F:DNA-directed RNA polymerase activity"/>
    <property type="evidence" value="ECO:0007669"/>
    <property type="project" value="InterPro"/>
</dbReference>
<keyword evidence="14" id="KW-1185">Reference proteome</keyword>
<evidence type="ECO:0000256" key="5">
    <source>
        <dbReference type="ARBA" id="ARBA00023163"/>
    </source>
</evidence>
<protein>
    <recommendedName>
        <fullName evidence="9">DNA-directed RNA polymerases I, II, and III subunit RPABC4</fullName>
    </recommendedName>
    <alternativeName>
        <fullName evidence="10">DNA-directed RNA polymerase II subunit K</fullName>
    </alternativeName>
</protein>
<evidence type="ECO:0000256" key="11">
    <source>
        <dbReference type="SAM" id="MobiDB-lite"/>
    </source>
</evidence>
<feature type="region of interest" description="Disordered" evidence="11">
    <location>
        <begin position="1"/>
        <end position="20"/>
    </location>
</feature>
<dbReference type="EMBL" id="AMQM01005397">
    <property type="status" value="NOT_ANNOTATED_CDS"/>
    <property type="molecule type" value="Genomic_DNA"/>
</dbReference>
<keyword evidence="4" id="KW-0862">Zinc</keyword>
<evidence type="ECO:0000256" key="7">
    <source>
        <dbReference type="ARBA" id="ARBA00025770"/>
    </source>
</evidence>
<dbReference type="Pfam" id="PF03604">
    <property type="entry name" value="Zn_ribbon_RPAB4"/>
    <property type="match status" value="1"/>
</dbReference>
<dbReference type="PANTHER" id="PTHR12056:SF2">
    <property type="entry name" value="GEO11084P1"/>
    <property type="match status" value="1"/>
</dbReference>
<reference evidence="13" key="3">
    <citation type="submission" date="2015-06" db="UniProtKB">
        <authorList>
            <consortium name="EnsemblMetazoa"/>
        </authorList>
    </citation>
    <scope>IDENTIFICATION</scope>
</reference>
<dbReference type="eggNOG" id="KOG3507">
    <property type="taxonomic scope" value="Eukaryota"/>
</dbReference>
<dbReference type="EMBL" id="KB096900">
    <property type="protein sequence ID" value="ESO00709.1"/>
    <property type="molecule type" value="Genomic_DNA"/>
</dbReference>
<evidence type="ECO:0000256" key="1">
    <source>
        <dbReference type="ARBA" id="ARBA00004604"/>
    </source>
</evidence>
<dbReference type="InParanoid" id="T1ELG6"/>
<dbReference type="OMA" id="ECHNENE"/>
<dbReference type="PANTHER" id="PTHR12056">
    <property type="entry name" value="DNA-DIRECTED RNA POLYMERASES I, II, AND III"/>
    <property type="match status" value="1"/>
</dbReference>
<dbReference type="OrthoDB" id="5585087at2759"/>
<dbReference type="SMART" id="SM00659">
    <property type="entry name" value="RPOLCX"/>
    <property type="match status" value="1"/>
</dbReference>
<evidence type="ECO:0000256" key="6">
    <source>
        <dbReference type="ARBA" id="ARBA00023242"/>
    </source>
</evidence>
<dbReference type="HOGENOM" id="CLU_179456_1_0_1"/>
<dbReference type="FunFam" id="2.20.28.30:FF:000001">
    <property type="entry name" value="DNA-directed RNA polymerases I, II, and III subunit RPABC4"/>
    <property type="match status" value="1"/>
</dbReference>
<dbReference type="InterPro" id="IPR039747">
    <property type="entry name" value="RPABC4"/>
</dbReference>